<evidence type="ECO:0000256" key="10">
    <source>
        <dbReference type="PIRNR" id="PIRNR002884"/>
    </source>
</evidence>
<name>A0ABS9DEJ6_9ALTE</name>
<dbReference type="PANTHER" id="PTHR43693:SF1">
    <property type="entry name" value="PROTEIN PHOSPHATASE CHEZ"/>
    <property type="match status" value="1"/>
</dbReference>
<dbReference type="PANTHER" id="PTHR43693">
    <property type="entry name" value="PROTEIN PHOSPHATASE CHEZ"/>
    <property type="match status" value="1"/>
</dbReference>
<keyword evidence="7 10" id="KW-0378">Hydrolase</keyword>
<protein>
    <recommendedName>
        <fullName evidence="3 10">Protein phosphatase CheZ</fullName>
        <ecNumber evidence="10">3.1.3.-</ecNumber>
    </recommendedName>
    <alternativeName>
        <fullName evidence="9 10">Chemotaxis protein CheZ</fullName>
    </alternativeName>
</protein>
<evidence type="ECO:0000256" key="5">
    <source>
        <dbReference type="ARBA" id="ARBA00022500"/>
    </source>
</evidence>
<dbReference type="RefSeq" id="WP_235314300.1">
    <property type="nucleotide sequence ID" value="NZ_JAKGAS010000015.1"/>
</dbReference>
<reference evidence="12 13" key="1">
    <citation type="submission" date="2022-01" db="EMBL/GenBank/DDBJ databases">
        <title>Paraglaciecola sp. G1-23.</title>
        <authorList>
            <person name="Jin M.S."/>
            <person name="Han D.M."/>
            <person name="Kim H.M."/>
            <person name="Jeon C.O."/>
        </authorList>
    </citation>
    <scope>NUCLEOTIDE SEQUENCE [LARGE SCALE GENOMIC DNA]</scope>
    <source>
        <strain evidence="12 13">G1-23</strain>
    </source>
</reference>
<comment type="similarity">
    <text evidence="2 10">Belongs to the CheZ family.</text>
</comment>
<dbReference type="Gene3D" id="1.10.287.500">
    <property type="entry name" value="Helix hairpin bin"/>
    <property type="match status" value="1"/>
</dbReference>
<accession>A0ABS9DEJ6</accession>
<sequence>MTPIDIAPISLENAQKLVALIEAGDNQGAHDLLEEAHANNSTELFSEVGKLTRQLHDSLNNFQLDPRIVDMANEDIPDAQTRLSYVIETTEEAANKTMDLVDSCMPIAEKLQNGIVNLIPEWDKLLARKLELGEFNKLVKDIDAFFKEGAEDSKQLSNLLTEVLLAQGYQDITGQVIKRVIELVKEVEDNLVYMLTMFGGVEVKESEETVEKSNNSDKQADMIVAEGPIMDADSREDVASDQDDVDDLLSSLGF</sequence>
<dbReference type="SUPFAM" id="SSF75708">
    <property type="entry name" value="Chemotaxis phosphatase CheZ"/>
    <property type="match status" value="1"/>
</dbReference>
<evidence type="ECO:0000256" key="3">
    <source>
        <dbReference type="ARBA" id="ARBA00018484"/>
    </source>
</evidence>
<comment type="subunit">
    <text evidence="10">Homodimer.</text>
</comment>
<evidence type="ECO:0000256" key="1">
    <source>
        <dbReference type="ARBA" id="ARBA00004496"/>
    </source>
</evidence>
<dbReference type="EC" id="3.1.3.-" evidence="10"/>
<proteinExistence type="inferred from homology"/>
<evidence type="ECO:0000313" key="13">
    <source>
        <dbReference type="Proteomes" id="UP001521137"/>
    </source>
</evidence>
<dbReference type="EMBL" id="JAKGAS010000015">
    <property type="protein sequence ID" value="MCF2950199.1"/>
    <property type="molecule type" value="Genomic_DNA"/>
</dbReference>
<comment type="caution">
    <text evidence="12">The sequence shown here is derived from an EMBL/GenBank/DDBJ whole genome shotgun (WGS) entry which is preliminary data.</text>
</comment>
<evidence type="ECO:0000256" key="7">
    <source>
        <dbReference type="ARBA" id="ARBA00022801"/>
    </source>
</evidence>
<dbReference type="PIRSF" id="PIRSF002884">
    <property type="entry name" value="CheZ"/>
    <property type="match status" value="1"/>
</dbReference>
<dbReference type="Pfam" id="PF04344">
    <property type="entry name" value="CheZ"/>
    <property type="match status" value="1"/>
</dbReference>
<evidence type="ECO:0000313" key="12">
    <source>
        <dbReference type="EMBL" id="MCF2950199.1"/>
    </source>
</evidence>
<dbReference type="InterPro" id="IPR007439">
    <property type="entry name" value="Chemotax_Pase_CheZ"/>
</dbReference>
<keyword evidence="5 10" id="KW-0145">Chemotaxis</keyword>
<keyword evidence="13" id="KW-1185">Reference proteome</keyword>
<evidence type="ECO:0000256" key="4">
    <source>
        <dbReference type="ARBA" id="ARBA00022490"/>
    </source>
</evidence>
<feature type="region of interest" description="Disordered" evidence="11">
    <location>
        <begin position="233"/>
        <end position="254"/>
    </location>
</feature>
<organism evidence="12 13">
    <name type="scientific">Paraglaciecola algarum</name>
    <dbReference type="NCBI Taxonomy" id="3050085"/>
    <lineage>
        <taxon>Bacteria</taxon>
        <taxon>Pseudomonadati</taxon>
        <taxon>Pseudomonadota</taxon>
        <taxon>Gammaproteobacteria</taxon>
        <taxon>Alteromonadales</taxon>
        <taxon>Alteromonadaceae</taxon>
        <taxon>Paraglaciecola</taxon>
    </lineage>
</organism>
<keyword evidence="8 10" id="KW-0904">Protein phosphatase</keyword>
<evidence type="ECO:0000256" key="9">
    <source>
        <dbReference type="ARBA" id="ARBA00029599"/>
    </source>
</evidence>
<keyword evidence="6 10" id="KW-0283">Flagellar rotation</keyword>
<evidence type="ECO:0000256" key="8">
    <source>
        <dbReference type="ARBA" id="ARBA00022912"/>
    </source>
</evidence>
<comment type="function">
    <text evidence="10">Plays an important role in bacterial chemotaxis signal transduction pathway by accelerating the dephosphorylation of phosphorylated CheY (CheY-P).</text>
</comment>
<dbReference type="InterPro" id="IPR050992">
    <property type="entry name" value="CheZ_family_phosphatases"/>
</dbReference>
<keyword evidence="4 10" id="KW-0963">Cytoplasm</keyword>
<evidence type="ECO:0000256" key="6">
    <source>
        <dbReference type="ARBA" id="ARBA00022779"/>
    </source>
</evidence>
<gene>
    <name evidence="12" type="ORF">L0668_18970</name>
</gene>
<comment type="subcellular location">
    <subcellularLocation>
        <location evidence="1 10">Cytoplasm</location>
    </subcellularLocation>
</comment>
<dbReference type="Proteomes" id="UP001521137">
    <property type="component" value="Unassembled WGS sequence"/>
</dbReference>
<evidence type="ECO:0000256" key="11">
    <source>
        <dbReference type="SAM" id="MobiDB-lite"/>
    </source>
</evidence>
<evidence type="ECO:0000256" key="2">
    <source>
        <dbReference type="ARBA" id="ARBA00005908"/>
    </source>
</evidence>